<accession>A0ABW1WDD9</accession>
<dbReference type="Proteomes" id="UP001596267">
    <property type="component" value="Unassembled WGS sequence"/>
</dbReference>
<evidence type="ECO:0000313" key="3">
    <source>
        <dbReference type="Proteomes" id="UP001596267"/>
    </source>
</evidence>
<feature type="transmembrane region" description="Helical" evidence="1">
    <location>
        <begin position="355"/>
        <end position="383"/>
    </location>
</feature>
<sequence length="460" mass="51606">MSRAIYLLAILSYILATLFPYIVYLKASVSLLCMLAVLVGLRNVRGLALVFGSLFLVAGSLMLVVSHASTFHYVTCFGEMIQMIALFALIPVLSLPIRFGHYSDEMEQLINKKVNKPKQFYVLASGVSFMFSSFMNLAALPLTYQSIASSVRHFPFSNQNKYLSCAITHGYAMPLLWSPITPIVGTVLYMTGTPYLTILPHLLFLSIAGLLLDYLSVRIIFRQRDTEQNTRVIDHAVARSTASKKRAPAKLLHIVCAILILNGLITLLDHFSSYSFLFLVTLAVLPFTYLWCLMIHKTKYFYSGVRMHFKTDLPKMQNQFFIFLTAGYFITALHQSKTDDIVSHWVSTLIQHTGLQLFLILLPLIPFALAFIGLHPAIGLALISEALHDQVLQQAPIAVTIAMLGGAIPAFLMGPYNATLGMMSSLIQEQPFTLSNWNFPFTVRYLLLLTVFVQYLYAWA</sequence>
<keyword evidence="1" id="KW-0472">Membrane</keyword>
<keyword evidence="1" id="KW-0812">Transmembrane</keyword>
<evidence type="ECO:0000256" key="1">
    <source>
        <dbReference type="SAM" id="Phobius"/>
    </source>
</evidence>
<feature type="transmembrane region" description="Helical" evidence="1">
    <location>
        <begin position="120"/>
        <end position="144"/>
    </location>
</feature>
<feature type="transmembrane region" description="Helical" evidence="1">
    <location>
        <begin position="251"/>
        <end position="268"/>
    </location>
</feature>
<name>A0ABW1WDD9_9BACL</name>
<dbReference type="EMBL" id="JBHSTQ010000004">
    <property type="protein sequence ID" value="MFC6386115.1"/>
    <property type="molecule type" value="Genomic_DNA"/>
</dbReference>
<reference evidence="3" key="1">
    <citation type="journal article" date="2019" name="Int. J. Syst. Evol. Microbiol.">
        <title>The Global Catalogue of Microorganisms (GCM) 10K type strain sequencing project: providing services to taxonomists for standard genome sequencing and annotation.</title>
        <authorList>
            <consortium name="The Broad Institute Genomics Platform"/>
            <consortium name="The Broad Institute Genome Sequencing Center for Infectious Disease"/>
            <person name="Wu L."/>
            <person name="Ma J."/>
        </authorList>
    </citation>
    <scope>NUCLEOTIDE SEQUENCE [LARGE SCALE GENOMIC DNA]</scope>
    <source>
        <strain evidence="3">CCUG 42001</strain>
    </source>
</reference>
<feature type="transmembrane region" description="Helical" evidence="1">
    <location>
        <begin position="437"/>
        <end position="458"/>
    </location>
</feature>
<evidence type="ECO:0000313" key="2">
    <source>
        <dbReference type="EMBL" id="MFC6386115.1"/>
    </source>
</evidence>
<feature type="transmembrane region" description="Helical" evidence="1">
    <location>
        <begin position="316"/>
        <end position="335"/>
    </location>
</feature>
<feature type="transmembrane region" description="Helical" evidence="1">
    <location>
        <begin position="6"/>
        <end position="39"/>
    </location>
</feature>
<keyword evidence="1" id="KW-1133">Transmembrane helix</keyword>
<gene>
    <name evidence="2" type="ORF">ACFP7A_05850</name>
</gene>
<comment type="caution">
    <text evidence="2">The sequence shown here is derived from an EMBL/GenBank/DDBJ whole genome shotgun (WGS) entry which is preliminary data.</text>
</comment>
<dbReference type="RefSeq" id="WP_253052979.1">
    <property type="nucleotide sequence ID" value="NZ_JAMXWN010000003.1"/>
</dbReference>
<keyword evidence="3" id="KW-1185">Reference proteome</keyword>
<proteinExistence type="predicted"/>
<protein>
    <recommendedName>
        <fullName evidence="4">Citrate transporter</fullName>
    </recommendedName>
</protein>
<organism evidence="2 3">
    <name type="scientific">Sporolactobacillus kofuensis</name>
    <dbReference type="NCBI Taxonomy" id="269672"/>
    <lineage>
        <taxon>Bacteria</taxon>
        <taxon>Bacillati</taxon>
        <taxon>Bacillota</taxon>
        <taxon>Bacilli</taxon>
        <taxon>Bacillales</taxon>
        <taxon>Sporolactobacillaceae</taxon>
        <taxon>Sporolactobacillus</taxon>
    </lineage>
</organism>
<feature type="transmembrane region" description="Helical" evidence="1">
    <location>
        <begin position="395"/>
        <end position="417"/>
    </location>
</feature>
<feature type="transmembrane region" description="Helical" evidence="1">
    <location>
        <begin position="46"/>
        <end position="68"/>
    </location>
</feature>
<feature type="transmembrane region" description="Helical" evidence="1">
    <location>
        <begin position="198"/>
        <end position="221"/>
    </location>
</feature>
<feature type="transmembrane region" description="Helical" evidence="1">
    <location>
        <begin position="80"/>
        <end position="99"/>
    </location>
</feature>
<evidence type="ECO:0008006" key="4">
    <source>
        <dbReference type="Google" id="ProtNLM"/>
    </source>
</evidence>
<feature type="transmembrane region" description="Helical" evidence="1">
    <location>
        <begin position="274"/>
        <end position="295"/>
    </location>
</feature>